<dbReference type="AlphaFoldDB" id="A0AA88HKB1"/>
<dbReference type="EMBL" id="JAVRJZ010000017">
    <property type="protein sequence ID" value="KAK2709161.1"/>
    <property type="molecule type" value="Genomic_DNA"/>
</dbReference>
<dbReference type="Proteomes" id="UP001187531">
    <property type="component" value="Unassembled WGS sequence"/>
</dbReference>
<sequence>FVDFVCFESSETLIREVPFFKALPKNITVELFHDVFLEATQDMNMKLHIDWAQKCIPIYSDQVKAMTDVKNGFMDRLKKQIPSTCWVHCFLHRHVLAAKTRHKNTGTKRERSRSRNGSRSGSSSPEQFRVKQSSHYEKDAIRISSRTLLKPSGSRNRDPHSSFYLESVRFNPDYKNKKYPNDQCTRKSWPKYPQAQPKPISVLFVVQYLFTIKNDLGSLAPLITSILQKAFEAEKAFKGGSNTLLNDISVVNTLDTAKEKLLERITSGTMDKEARKHAKKGIDYILKMYSTILQSRTSENAVAV</sequence>
<name>A0AA88HKB1_ARTSF</name>
<organism evidence="2 3">
    <name type="scientific">Artemia franciscana</name>
    <name type="common">Brine shrimp</name>
    <name type="synonym">Artemia sanfranciscana</name>
    <dbReference type="NCBI Taxonomy" id="6661"/>
    <lineage>
        <taxon>Eukaryota</taxon>
        <taxon>Metazoa</taxon>
        <taxon>Ecdysozoa</taxon>
        <taxon>Arthropoda</taxon>
        <taxon>Crustacea</taxon>
        <taxon>Branchiopoda</taxon>
        <taxon>Anostraca</taxon>
        <taxon>Artemiidae</taxon>
        <taxon>Artemia</taxon>
    </lineage>
</organism>
<evidence type="ECO:0000313" key="3">
    <source>
        <dbReference type="Proteomes" id="UP001187531"/>
    </source>
</evidence>
<evidence type="ECO:0000313" key="2">
    <source>
        <dbReference type="EMBL" id="KAK2709161.1"/>
    </source>
</evidence>
<feature type="compositionally biased region" description="Basic residues" evidence="1">
    <location>
        <begin position="100"/>
        <end position="116"/>
    </location>
</feature>
<gene>
    <name evidence="2" type="ORF">QYM36_012979</name>
</gene>
<keyword evidence="3" id="KW-1185">Reference proteome</keyword>
<reference evidence="2" key="1">
    <citation type="submission" date="2023-07" db="EMBL/GenBank/DDBJ databases">
        <title>Chromosome-level genome assembly of Artemia franciscana.</title>
        <authorList>
            <person name="Jo E."/>
        </authorList>
    </citation>
    <scope>NUCLEOTIDE SEQUENCE</scope>
    <source>
        <tissue evidence="2">Whole body</tissue>
    </source>
</reference>
<feature type="non-terminal residue" evidence="2">
    <location>
        <position position="1"/>
    </location>
</feature>
<accession>A0AA88HKB1</accession>
<protein>
    <submittedName>
        <fullName evidence="2">Uncharacterized protein</fullName>
    </submittedName>
</protein>
<evidence type="ECO:0000256" key="1">
    <source>
        <dbReference type="SAM" id="MobiDB-lite"/>
    </source>
</evidence>
<feature type="region of interest" description="Disordered" evidence="1">
    <location>
        <begin position="100"/>
        <end position="136"/>
    </location>
</feature>
<comment type="caution">
    <text evidence="2">The sequence shown here is derived from an EMBL/GenBank/DDBJ whole genome shotgun (WGS) entry which is preliminary data.</text>
</comment>
<proteinExistence type="predicted"/>